<feature type="domain" description="Helix-hairpin-helix DNA-binding motif class 1" evidence="4">
    <location>
        <begin position="198"/>
        <end position="217"/>
    </location>
</feature>
<sequence length="733" mass="81311">MTFSSSSKPIHNSEAGLQKLTGLVERVTFHSEESGYCVIKIKVKGERELATVVGHTPAVSPGEFVSCSGDWIYNREYGRQFQSVFLNVYPPATKQGIEKYLGSGMVKGIGPTYASRLVKQFGEKVFDIIEQNPERLKEVEGIGPKRFKAIVSGWADQKIIRNIMIFLHSHKVSTAKSVRIFKKYGENAVSIITQNPYILAKDIKGIGFRSADTIALNMGIPKDSILRARAGISYVLSEASSNLGHACLPKDELIKMANELLEMPEQTICDAIEKEIEENSLVSDDHPESECLYLPSLFYSEVGIASSIRRLNQSCVNWPNIDPDKAIAWVEKKLNINLAESQKEAAGKALNSKLMVITGGPGVGKTTLVNSILRILSAKKVKIILCAPTGRAAKRMSETTGCEAKTIHRLLEVSPETGKFQRNREKPLDCDLLVIDECSMVDLSLANSLLQAVPDHASVIFVGDVNQLPSVGPGTFLSDLIECGQITVIKLTEVFRQAADSWIIRAAHQINKGYFPPLPQKGQKGDFYFIAKETPEEIVSTIVSLVQLRLPRTFGFDPIKDIQVLCPMNRSLTGARSMNELLQSALNPSSDNAITKFGITFDLNDKVMQIENNYDKDVFNGDIGFINGIDKEEETVLVTFDGRDVIYSFDELDELVLCYATTIHKSQGSEYPVVIIPISTQQFMMLKRNLVYTGVTRGKKLVVVVGQKKALFMAIKDNRSLKRWSGLKMRLEK</sequence>
<dbReference type="Pfam" id="PF14490">
    <property type="entry name" value="HHH_RecD2"/>
    <property type="match status" value="1"/>
</dbReference>
<dbReference type="GO" id="GO:0006310">
    <property type="term" value="P:DNA recombination"/>
    <property type="evidence" value="ECO:0007669"/>
    <property type="project" value="InterPro"/>
</dbReference>
<dbReference type="InterPro" id="IPR010994">
    <property type="entry name" value="RuvA_2-like"/>
</dbReference>
<keyword evidence="3" id="KW-0238">DNA-binding</keyword>
<dbReference type="CDD" id="cd17933">
    <property type="entry name" value="DEXSc_RecD-like"/>
    <property type="match status" value="1"/>
</dbReference>
<comment type="similarity">
    <text evidence="3">Belongs to the RecD family. RecD2 subfamily.</text>
</comment>
<dbReference type="SMART" id="SM00382">
    <property type="entry name" value="AAA"/>
    <property type="match status" value="1"/>
</dbReference>
<keyword evidence="2 3" id="KW-0067">ATP-binding</keyword>
<accession>A0A227KDI0</accession>
<dbReference type="PANTHER" id="PTHR43788">
    <property type="entry name" value="DNA2/NAM7 HELICASE FAMILY MEMBER"/>
    <property type="match status" value="1"/>
</dbReference>
<dbReference type="GO" id="GO:0009338">
    <property type="term" value="C:exodeoxyribonuclease V complex"/>
    <property type="evidence" value="ECO:0007669"/>
    <property type="project" value="TreeGrafter"/>
</dbReference>
<gene>
    <name evidence="3" type="primary">recD2</name>
    <name evidence="6" type="ORF">ADH67_11270</name>
</gene>
<dbReference type="Pfam" id="PF23139">
    <property type="entry name" value="OB_YrrC"/>
    <property type="match status" value="1"/>
</dbReference>
<dbReference type="Pfam" id="PF13245">
    <property type="entry name" value="AAA_19"/>
    <property type="match status" value="1"/>
</dbReference>
<dbReference type="Gene3D" id="2.30.30.940">
    <property type="match status" value="1"/>
</dbReference>
<evidence type="ECO:0000256" key="2">
    <source>
        <dbReference type="ARBA" id="ARBA00022840"/>
    </source>
</evidence>
<dbReference type="InterPro" id="IPR050534">
    <property type="entry name" value="Coronavir_polyprotein_1ab"/>
</dbReference>
<dbReference type="NCBIfam" id="TIGR01448">
    <property type="entry name" value="recD_rel"/>
    <property type="match status" value="1"/>
</dbReference>
<dbReference type="PANTHER" id="PTHR43788:SF6">
    <property type="entry name" value="DNA HELICASE B"/>
    <property type="match status" value="1"/>
</dbReference>
<feature type="binding site" evidence="3">
    <location>
        <begin position="362"/>
        <end position="366"/>
    </location>
    <ligand>
        <name>ATP</name>
        <dbReference type="ChEBI" id="CHEBI:30616"/>
    </ligand>
</feature>
<dbReference type="SMART" id="SM00278">
    <property type="entry name" value="HhH1"/>
    <property type="match status" value="2"/>
</dbReference>
<name>A0A227KDI0_9BURK</name>
<dbReference type="GO" id="GO:0006281">
    <property type="term" value="P:DNA repair"/>
    <property type="evidence" value="ECO:0007669"/>
    <property type="project" value="InterPro"/>
</dbReference>
<dbReference type="InterPro" id="IPR027785">
    <property type="entry name" value="UvrD-like_helicase_C"/>
</dbReference>
<keyword evidence="7" id="KW-1185">Reference proteome</keyword>
<keyword evidence="3" id="KW-0347">Helicase</keyword>
<keyword evidence="1 3" id="KW-0547">Nucleotide-binding</keyword>
<dbReference type="GO" id="GO:0043139">
    <property type="term" value="F:5'-3' DNA helicase activity"/>
    <property type="evidence" value="ECO:0007669"/>
    <property type="project" value="UniProtKB-UniRule"/>
</dbReference>
<dbReference type="Gene3D" id="1.10.150.20">
    <property type="entry name" value="5' to 3' exonuclease, C-terminal subdomain"/>
    <property type="match status" value="1"/>
</dbReference>
<dbReference type="SUPFAM" id="SSF52540">
    <property type="entry name" value="P-loop containing nucleoside triphosphate hydrolases"/>
    <property type="match status" value="2"/>
</dbReference>
<dbReference type="HAMAP" id="MF_01488">
    <property type="entry name" value="RecD2"/>
    <property type="match status" value="1"/>
</dbReference>
<dbReference type="GO" id="GO:0005524">
    <property type="term" value="F:ATP binding"/>
    <property type="evidence" value="ECO:0007669"/>
    <property type="project" value="UniProtKB-UniRule"/>
</dbReference>
<dbReference type="InterPro" id="IPR027417">
    <property type="entry name" value="P-loop_NTPase"/>
</dbReference>
<comment type="function">
    <text evidence="3">DNA-dependent ATPase and ATP-dependent 5'-3' DNA helicase. Has no activity on blunt DNA or DNA with 3'-overhangs, requires at least 10 bases of 5'-ssDNA for helicase activity.</text>
</comment>
<evidence type="ECO:0000256" key="3">
    <source>
        <dbReference type="HAMAP-Rule" id="MF_01488"/>
    </source>
</evidence>
<dbReference type="InterPro" id="IPR055446">
    <property type="entry name" value="RecD2_N_OB"/>
</dbReference>
<dbReference type="Gene3D" id="3.40.50.300">
    <property type="entry name" value="P-loop containing nucleotide triphosphate hydrolases"/>
    <property type="match status" value="2"/>
</dbReference>
<feature type="domain" description="Helix-hairpin-helix DNA-binding motif class 1" evidence="4">
    <location>
        <begin position="134"/>
        <end position="153"/>
    </location>
</feature>
<comment type="caution">
    <text evidence="6">The sequence shown here is derived from an EMBL/GenBank/DDBJ whole genome shotgun (WGS) entry which is preliminary data.</text>
</comment>
<dbReference type="RefSeq" id="WP_066595700.1">
    <property type="nucleotide sequence ID" value="NZ_CAPEKW010000046.1"/>
</dbReference>
<dbReference type="SUPFAM" id="SSF47781">
    <property type="entry name" value="RuvA domain 2-like"/>
    <property type="match status" value="1"/>
</dbReference>
<dbReference type="EC" id="5.6.2.3" evidence="3"/>
<dbReference type="Pfam" id="PF14520">
    <property type="entry name" value="HHH_5"/>
    <property type="match status" value="1"/>
</dbReference>
<protein>
    <recommendedName>
        <fullName evidence="3">ATP-dependent RecD2 DNA helicase</fullName>
        <ecNumber evidence="3">5.6.2.3</ecNumber>
    </recommendedName>
    <alternativeName>
        <fullName evidence="3">DNA 5'-3' helicase subunit RecD2</fullName>
    </alternativeName>
</protein>
<organism evidence="6 7">
    <name type="scientific">Turicimonas muris</name>
    <dbReference type="NCBI Taxonomy" id="1796652"/>
    <lineage>
        <taxon>Bacteria</taxon>
        <taxon>Pseudomonadati</taxon>
        <taxon>Pseudomonadota</taxon>
        <taxon>Betaproteobacteria</taxon>
        <taxon>Burkholderiales</taxon>
        <taxon>Sutterellaceae</taxon>
        <taxon>Turicimonas</taxon>
    </lineage>
</organism>
<evidence type="ECO:0000256" key="1">
    <source>
        <dbReference type="ARBA" id="ARBA00022741"/>
    </source>
</evidence>
<dbReference type="Proteomes" id="UP000214610">
    <property type="component" value="Unassembled WGS sequence"/>
</dbReference>
<keyword evidence="3" id="KW-0413">Isomerase</keyword>
<dbReference type="InterPro" id="IPR029493">
    <property type="entry name" value="RecD2-like_HHH"/>
</dbReference>
<comment type="catalytic activity">
    <reaction evidence="3">
        <text>ATP + H2O = ADP + phosphate + H(+)</text>
        <dbReference type="Rhea" id="RHEA:13065"/>
        <dbReference type="ChEBI" id="CHEBI:15377"/>
        <dbReference type="ChEBI" id="CHEBI:15378"/>
        <dbReference type="ChEBI" id="CHEBI:30616"/>
        <dbReference type="ChEBI" id="CHEBI:43474"/>
        <dbReference type="ChEBI" id="CHEBI:456216"/>
        <dbReference type="EC" id="5.6.2.3"/>
    </reaction>
</comment>
<dbReference type="CDD" id="cd18809">
    <property type="entry name" value="SF1_C_RecD"/>
    <property type="match status" value="1"/>
</dbReference>
<proteinExistence type="inferred from homology"/>
<evidence type="ECO:0000259" key="5">
    <source>
        <dbReference type="SMART" id="SM00382"/>
    </source>
</evidence>
<dbReference type="InterPro" id="IPR003583">
    <property type="entry name" value="Hlx-hairpin-Hlx_DNA-bd_motif"/>
</dbReference>
<evidence type="ECO:0000259" key="4">
    <source>
        <dbReference type="SMART" id="SM00278"/>
    </source>
</evidence>
<dbReference type="GO" id="GO:0003677">
    <property type="term" value="F:DNA binding"/>
    <property type="evidence" value="ECO:0007669"/>
    <property type="project" value="UniProtKB-UniRule"/>
</dbReference>
<dbReference type="GO" id="GO:0017116">
    <property type="term" value="F:single-stranded DNA helicase activity"/>
    <property type="evidence" value="ECO:0007669"/>
    <property type="project" value="TreeGrafter"/>
</dbReference>
<dbReference type="InterPro" id="IPR006345">
    <property type="entry name" value="RecD2"/>
</dbReference>
<feature type="domain" description="AAA+ ATPase" evidence="5">
    <location>
        <begin position="351"/>
        <end position="492"/>
    </location>
</feature>
<dbReference type="EMBL" id="NHMP01000009">
    <property type="protein sequence ID" value="OXE45540.1"/>
    <property type="molecule type" value="Genomic_DNA"/>
</dbReference>
<dbReference type="AlphaFoldDB" id="A0A227KDI0"/>
<dbReference type="InterPro" id="IPR003593">
    <property type="entry name" value="AAA+_ATPase"/>
</dbReference>
<keyword evidence="3" id="KW-0378">Hydrolase</keyword>
<dbReference type="Pfam" id="PF18335">
    <property type="entry name" value="SH3_13"/>
    <property type="match status" value="1"/>
</dbReference>
<dbReference type="GO" id="GO:0016887">
    <property type="term" value="F:ATP hydrolysis activity"/>
    <property type="evidence" value="ECO:0007669"/>
    <property type="project" value="RHEA"/>
</dbReference>
<dbReference type="InterPro" id="IPR041451">
    <property type="entry name" value="RecD2_SH13"/>
</dbReference>
<dbReference type="Gene3D" id="1.10.10.2220">
    <property type="match status" value="1"/>
</dbReference>
<dbReference type="Pfam" id="PF13538">
    <property type="entry name" value="UvrD_C_2"/>
    <property type="match status" value="1"/>
</dbReference>
<evidence type="ECO:0000313" key="6">
    <source>
        <dbReference type="EMBL" id="OXE45540.1"/>
    </source>
</evidence>
<evidence type="ECO:0000313" key="7">
    <source>
        <dbReference type="Proteomes" id="UP000214610"/>
    </source>
</evidence>
<reference evidence="7" key="1">
    <citation type="submission" date="2017-05" db="EMBL/GenBank/DDBJ databases">
        <title>Improved OligoMM genomes.</title>
        <authorList>
            <person name="Garzetti D."/>
        </authorList>
    </citation>
    <scope>NUCLEOTIDE SEQUENCE [LARGE SCALE GENOMIC DNA]</scope>
    <source>
        <strain evidence="7">YL45</strain>
    </source>
</reference>